<proteinExistence type="inferred from homology"/>
<feature type="coiled-coil region" evidence="8">
    <location>
        <begin position="47"/>
        <end position="130"/>
    </location>
</feature>
<evidence type="ECO:0000256" key="5">
    <source>
        <dbReference type="ARBA" id="ARBA00022490"/>
    </source>
</evidence>
<evidence type="ECO:0000256" key="8">
    <source>
        <dbReference type="SAM" id="Coils"/>
    </source>
</evidence>
<evidence type="ECO:0000256" key="7">
    <source>
        <dbReference type="ARBA" id="ARBA00023054"/>
    </source>
</evidence>
<organism evidence="10">
    <name type="scientific">Haptolina ericina</name>
    <dbReference type="NCBI Taxonomy" id="156174"/>
    <lineage>
        <taxon>Eukaryota</taxon>
        <taxon>Haptista</taxon>
        <taxon>Haptophyta</taxon>
        <taxon>Prymnesiophyceae</taxon>
        <taxon>Prymnesiales</taxon>
        <taxon>Prymnesiaceae</taxon>
        <taxon>Haptolina</taxon>
    </lineage>
</organism>
<evidence type="ECO:0000313" key="10">
    <source>
        <dbReference type="EMBL" id="CAE0147421.1"/>
    </source>
</evidence>
<dbReference type="EMBL" id="HBHX01066566">
    <property type="protein sequence ID" value="CAE0147421.1"/>
    <property type="molecule type" value="Transcribed_RNA"/>
</dbReference>
<name>A0A7S3FJG6_9EUKA</name>
<dbReference type="AlphaFoldDB" id="A0A7S3FJG6"/>
<comment type="similarity">
    <text evidence="3">Belongs to the GORAB family.</text>
</comment>
<evidence type="ECO:0000256" key="3">
    <source>
        <dbReference type="ARBA" id="ARBA00005599"/>
    </source>
</evidence>
<feature type="compositionally biased region" description="Acidic residues" evidence="9">
    <location>
        <begin position="183"/>
        <end position="194"/>
    </location>
</feature>
<evidence type="ECO:0000256" key="6">
    <source>
        <dbReference type="ARBA" id="ARBA00023034"/>
    </source>
</evidence>
<dbReference type="InterPro" id="IPR007033">
    <property type="entry name" value="GORAB"/>
</dbReference>
<evidence type="ECO:0000256" key="4">
    <source>
        <dbReference type="ARBA" id="ARBA00014130"/>
    </source>
</evidence>
<feature type="compositionally biased region" description="Gly residues" evidence="9">
    <location>
        <begin position="201"/>
        <end position="226"/>
    </location>
</feature>
<keyword evidence="5" id="KW-0963">Cytoplasm</keyword>
<protein>
    <recommendedName>
        <fullName evidence="4">RAB6-interacting golgin</fullName>
    </recommendedName>
</protein>
<evidence type="ECO:0000256" key="9">
    <source>
        <dbReference type="SAM" id="MobiDB-lite"/>
    </source>
</evidence>
<evidence type="ECO:0000256" key="2">
    <source>
        <dbReference type="ARBA" id="ARBA00004555"/>
    </source>
</evidence>
<keyword evidence="7 8" id="KW-0175">Coiled coil</keyword>
<comment type="subcellular location">
    <subcellularLocation>
        <location evidence="1">Cytoplasm</location>
    </subcellularLocation>
    <subcellularLocation>
        <location evidence="2">Golgi apparatus</location>
    </subcellularLocation>
</comment>
<keyword evidence="6" id="KW-0333">Golgi apparatus</keyword>
<dbReference type="GO" id="GO:0005794">
    <property type="term" value="C:Golgi apparatus"/>
    <property type="evidence" value="ECO:0007669"/>
    <property type="project" value="UniProtKB-SubCell"/>
</dbReference>
<evidence type="ECO:0000256" key="1">
    <source>
        <dbReference type="ARBA" id="ARBA00004496"/>
    </source>
</evidence>
<dbReference type="PANTHER" id="PTHR21470:SF2">
    <property type="entry name" value="RAB6-INTERACTING GOLGIN"/>
    <property type="match status" value="1"/>
</dbReference>
<gene>
    <name evidence="10" type="ORF">HERI1096_LOCUS36860</name>
</gene>
<reference evidence="10" key="1">
    <citation type="submission" date="2021-01" db="EMBL/GenBank/DDBJ databases">
        <authorList>
            <person name="Corre E."/>
            <person name="Pelletier E."/>
            <person name="Niang G."/>
            <person name="Scheremetjew M."/>
            <person name="Finn R."/>
            <person name="Kale V."/>
            <person name="Holt S."/>
            <person name="Cochrane G."/>
            <person name="Meng A."/>
            <person name="Brown T."/>
            <person name="Cohen L."/>
        </authorList>
    </citation>
    <scope>NUCLEOTIDE SEQUENCE</scope>
    <source>
        <strain evidence="10">CCMP281</strain>
    </source>
</reference>
<feature type="region of interest" description="Disordered" evidence="9">
    <location>
        <begin position="156"/>
        <end position="226"/>
    </location>
</feature>
<feature type="compositionally biased region" description="Low complexity" evidence="9">
    <location>
        <begin position="1"/>
        <end position="28"/>
    </location>
</feature>
<dbReference type="PANTHER" id="PTHR21470">
    <property type="entry name" value="RAB6-INTERACTING PROTEIN GORAB"/>
    <property type="match status" value="1"/>
</dbReference>
<accession>A0A7S3FJG6</accession>
<feature type="region of interest" description="Disordered" evidence="9">
    <location>
        <begin position="1"/>
        <end position="35"/>
    </location>
</feature>
<sequence length="226" mass="23272">MNVEPPAASPSTTPAPSDDAAAASSSASADDDSSIQSVFKIKQTELAERIQSRAERVRQEAAALEELSRQLDLAGGPAKDSVEGLRAMLEQASLDCEHARLEYVLAKAEVDEARQQVDQLTETKEALSERLLQILHANEKAKLEKLDELRVQLDAPPQSRPAAVGATGKQVAVADGGKALPQPEEEEEGFDGFDELSLAAAGGGASAGGGDGGAGGGDAGDGNGKS</sequence>